<sequence>MSLPVSFSALILASLAALCFYGLRIFKRHGPLDYFKLSGVPLPKPLWDFDIDKAKPRPYRPFCWQYHQTMSLKKLEHDYWLELESTYRKRIAQRKELYAKHGSAILTALPGTHHACTELAEMVIQFLCARYPRQFRRTSNGVFHNHILETKTPTTSFSRGTESDTGLKAIEFLLENIPEDFLVVEEDHATGLYVLRGGVACSALGWMVGEKIGKPLHEIHIGVPDYKEKMAFSMDRYFTKLACDKPIQRGSWGLEVGQPLFAPPDDPHFALRTAPQDPSLSIDDVFLRVDWQILRRLPASRAIVFNYKALFTPVTDFRDEPYIPRLLARILRDMKQGLRDYKSTGHVEHRVLPALDEWAAEQEAKGWVPKDWEERTLDEDPFFPGWNSVGKW</sequence>
<evidence type="ECO:0000256" key="1">
    <source>
        <dbReference type="SAM" id="Phobius"/>
    </source>
</evidence>
<keyword evidence="3" id="KW-1185">Reference proteome</keyword>
<dbReference type="InterPro" id="IPR021848">
    <property type="entry name" value="HODM_asu-like"/>
</dbReference>
<reference evidence="2" key="1">
    <citation type="submission" date="2021-02" db="EMBL/GenBank/DDBJ databases">
        <authorList>
            <person name="Nieuwenhuis M."/>
            <person name="Van De Peppel L.J.J."/>
        </authorList>
    </citation>
    <scope>NUCLEOTIDE SEQUENCE</scope>
    <source>
        <strain evidence="2">D49</strain>
    </source>
</reference>
<keyword evidence="1" id="KW-1133">Transmembrane helix</keyword>
<dbReference type="Proteomes" id="UP000717328">
    <property type="component" value="Unassembled WGS sequence"/>
</dbReference>
<dbReference type="Pfam" id="PF11927">
    <property type="entry name" value="HODM_asu-like"/>
    <property type="match status" value="1"/>
</dbReference>
<reference evidence="2" key="2">
    <citation type="submission" date="2021-10" db="EMBL/GenBank/DDBJ databases">
        <title>Phylogenomics reveals ancestral predisposition of the termite-cultivated fungus Termitomyces towards a domesticated lifestyle.</title>
        <authorList>
            <person name="Auxier B."/>
            <person name="Grum-Grzhimaylo A."/>
            <person name="Cardenas M.E."/>
            <person name="Lodge J.D."/>
            <person name="Laessoe T."/>
            <person name="Pedersen O."/>
            <person name="Smith M.E."/>
            <person name="Kuyper T.W."/>
            <person name="Franco-Molano E.A."/>
            <person name="Baroni T.J."/>
            <person name="Aanen D.K."/>
        </authorList>
    </citation>
    <scope>NUCLEOTIDE SEQUENCE</scope>
    <source>
        <strain evidence="2">D49</strain>
    </source>
</reference>
<accession>A0A9P7GJC1</accession>
<gene>
    <name evidence="2" type="ORF">H0H81_007758</name>
</gene>
<keyword evidence="1" id="KW-0812">Transmembrane</keyword>
<organism evidence="2 3">
    <name type="scientific">Sphagnurus paluster</name>
    <dbReference type="NCBI Taxonomy" id="117069"/>
    <lineage>
        <taxon>Eukaryota</taxon>
        <taxon>Fungi</taxon>
        <taxon>Dikarya</taxon>
        <taxon>Basidiomycota</taxon>
        <taxon>Agaricomycotina</taxon>
        <taxon>Agaricomycetes</taxon>
        <taxon>Agaricomycetidae</taxon>
        <taxon>Agaricales</taxon>
        <taxon>Tricholomatineae</taxon>
        <taxon>Lyophyllaceae</taxon>
        <taxon>Sphagnurus</taxon>
    </lineage>
</organism>
<keyword evidence="1" id="KW-0472">Membrane</keyword>
<evidence type="ECO:0000313" key="2">
    <source>
        <dbReference type="EMBL" id="KAG5651699.1"/>
    </source>
</evidence>
<feature type="transmembrane region" description="Helical" evidence="1">
    <location>
        <begin position="6"/>
        <end position="26"/>
    </location>
</feature>
<protein>
    <submittedName>
        <fullName evidence="2">Uncharacterized protein</fullName>
    </submittedName>
</protein>
<proteinExistence type="predicted"/>
<evidence type="ECO:0000313" key="3">
    <source>
        <dbReference type="Proteomes" id="UP000717328"/>
    </source>
</evidence>
<dbReference type="OrthoDB" id="5043642at2759"/>
<name>A0A9P7GJC1_9AGAR</name>
<dbReference type="EMBL" id="JABCKI010000209">
    <property type="protein sequence ID" value="KAG5651699.1"/>
    <property type="molecule type" value="Genomic_DNA"/>
</dbReference>
<dbReference type="AlphaFoldDB" id="A0A9P7GJC1"/>
<comment type="caution">
    <text evidence="2">The sequence shown here is derived from an EMBL/GenBank/DDBJ whole genome shotgun (WGS) entry which is preliminary data.</text>
</comment>